<reference evidence="3" key="1">
    <citation type="submission" date="2018-10" db="EMBL/GenBank/DDBJ databases">
        <title>Effector identification in a new, highly contiguous assembly of the strawberry crown rot pathogen Phytophthora cactorum.</title>
        <authorList>
            <person name="Armitage A.D."/>
            <person name="Nellist C.F."/>
            <person name="Bates H."/>
            <person name="Vickerstaff R.J."/>
            <person name="Harrison R.J."/>
        </authorList>
    </citation>
    <scope>NUCLEOTIDE SEQUENCE</scope>
    <source>
        <strain evidence="2">15-7</strain>
        <strain evidence="3">4032</strain>
    </source>
</reference>
<sequence>MDLLRGDVELDDSDRSSSNYGRAYDSHKNVANDTFGSQLAAQLRCKQYAVKCGFQIFVKCNSTKPNNSGNA</sequence>
<feature type="region of interest" description="Disordered" evidence="1">
    <location>
        <begin position="1"/>
        <end position="23"/>
    </location>
</feature>
<evidence type="ECO:0000313" key="2">
    <source>
        <dbReference type="EMBL" id="KAG2855759.1"/>
    </source>
</evidence>
<evidence type="ECO:0000256" key="1">
    <source>
        <dbReference type="SAM" id="MobiDB-lite"/>
    </source>
</evidence>
<dbReference type="VEuPathDB" id="FungiDB:PC110_g6991"/>
<comment type="caution">
    <text evidence="3">The sequence shown here is derived from an EMBL/GenBank/DDBJ whole genome shotgun (WGS) entry which is preliminary data.</text>
</comment>
<dbReference type="AlphaFoldDB" id="A0A8T1C8J2"/>
<proteinExistence type="predicted"/>
<evidence type="ECO:0000313" key="3">
    <source>
        <dbReference type="EMBL" id="KAG2916460.1"/>
    </source>
</evidence>
<dbReference type="EMBL" id="RCMG01000362">
    <property type="protein sequence ID" value="KAG2855759.1"/>
    <property type="molecule type" value="Genomic_DNA"/>
</dbReference>
<evidence type="ECO:0000313" key="4">
    <source>
        <dbReference type="Proteomes" id="UP000774804"/>
    </source>
</evidence>
<dbReference type="Proteomes" id="UP000774804">
    <property type="component" value="Unassembled WGS sequence"/>
</dbReference>
<protein>
    <submittedName>
        <fullName evidence="3">Uncharacterized protein</fullName>
    </submittedName>
</protein>
<dbReference type="Proteomes" id="UP000735874">
    <property type="component" value="Unassembled WGS sequence"/>
</dbReference>
<organism evidence="3 4">
    <name type="scientific">Phytophthora cactorum</name>
    <dbReference type="NCBI Taxonomy" id="29920"/>
    <lineage>
        <taxon>Eukaryota</taxon>
        <taxon>Sar</taxon>
        <taxon>Stramenopiles</taxon>
        <taxon>Oomycota</taxon>
        <taxon>Peronosporomycetes</taxon>
        <taxon>Peronosporales</taxon>
        <taxon>Peronosporaceae</taxon>
        <taxon>Phytophthora</taxon>
    </lineage>
</organism>
<name>A0A8T1C8J2_9STRA</name>
<accession>A0A8T1C8J2</accession>
<dbReference type="EMBL" id="RCMI01000339">
    <property type="protein sequence ID" value="KAG2916460.1"/>
    <property type="molecule type" value="Genomic_DNA"/>
</dbReference>
<gene>
    <name evidence="2" type="ORF">PC113_g12168</name>
    <name evidence="3" type="ORF">PC115_g11051</name>
</gene>